<gene>
    <name evidence="1" type="ORF">BDN72DRAFT_833269</name>
</gene>
<evidence type="ECO:0000313" key="2">
    <source>
        <dbReference type="Proteomes" id="UP000308600"/>
    </source>
</evidence>
<protein>
    <submittedName>
        <fullName evidence="1">Uncharacterized protein</fullName>
    </submittedName>
</protein>
<sequence length="1349" mass="145207">MAYPDTDTHQHFTGQDAVIVDVPVGTPDFAWPTAPHPALPHDHQLSSDYDDPSSSLHFTDRLPTPPPQSQPVLPVSDLPRFPRTRPVPLHAQLGHLQNPYRPASSSARIHKLPPFQLELCDLSVEVADLVQVLLQTLLQVSPPQILDSVKEQISACSLSVPLPSISAMLTALKNLNFISANASSFCNHHQKSIHAEAHDPVTPPPTLNDFDLGELLQSVGDAVSGIAAEAGVDFVLYHGDRRHVRVRGNEGGILYLLTHVVYQILSTSREGDSIEMGLFVRGTSAPNGFASPPSDTRNDQDGPNHFTASDGVVGGRLQCTLRISHSFADLPNGIGRKDSQSSSCDEPRPHPSLSSNLLHRLLHQIGATLTPDLPSSKPSTAGRTWEIVMPLDSGSSSVAGTPVTSSIDTHKDRPPVEEPTVDQLFSFIDTLKGRRVTFYTKPDSAFSRHMTSYMSSWGMEIAHVSPTDDPEAEPPPVPLSTGEAQVRYLQSTGSNISTRGDPKPSETTPISPTIILIDDNMTILQERIHRVDHSSSELRKRPSLASYHRPRSFPPRAASQPATEPLPPSIILYFTSLSNYKAVKDIVQYLGLTSKGPMPEVMIIPKPVGPRRLLTALHTAATKPLVDPLFTPTATLPFSPMPMPTVTAQDETPPASKTPNPKSHRPTNSRSTSDHSVRTMNMEGVNIPTPSPRGSEHVDFLSDAAVQLGTTIKSGLLIHSPDAAGVFFHPRGKPQRNLSSLLMERDRGQNGEERPLTTAARLPHVGDGEVAVFEASKSKSAPPGAKPAVTALVKKVATPRSDIPVMKPPPVTQRKTILQDNPSIPVKPPSLVHTSAVVPVPKPPSPPAKPEKKGFRKLNMIKGKDSLDLGGKKGNKKDDNKIVPPINVLIVDDNPINQTLLSTFMTRKRIRFDQARNGQEAVEKWRTGEFHLILMDIQMPIMNGIEATQEIRRLEDVNAGAGYLANSPFMEELQQQTPVHTPSDTSDSDSKGVSTPHRSAVIIVALTASTLEKDRLAALSAGCNDYLTKPVSLHWLNNKIVEWGSIKALQMWSDPRSDVLRGLSAAQAKNVADRLHLQVRRSSAGSRADAASAAATNGSATSESSAANNPTNQISTAVIRGRRASSGSAVTMPSDFTYRLLQISTASQSHPIISTAQAIAGLMTPSDTPADDKLFTQMNGMDAFASEFKTGSLDEEHEVVLVPKEPERERETDSPTTPTPISARRTAAAVVSVVSEQILTSTAGLLSPPPDVPESTWASVPASIDSRLEIQIISPEPGSPRESNPGTGDVPLSMGNSRSHAPGDSSTGAQQRSHQPNEANGSIVHASGSSSSGGDDPSGQDRWRRGQGH</sequence>
<dbReference type="EMBL" id="ML208268">
    <property type="protein sequence ID" value="TFK74359.1"/>
    <property type="molecule type" value="Genomic_DNA"/>
</dbReference>
<proteinExistence type="predicted"/>
<accession>A0ACD3B9I3</accession>
<reference evidence="1 2" key="1">
    <citation type="journal article" date="2019" name="Nat. Ecol. Evol.">
        <title>Megaphylogeny resolves global patterns of mushroom evolution.</title>
        <authorList>
            <person name="Varga T."/>
            <person name="Krizsan K."/>
            <person name="Foldi C."/>
            <person name="Dima B."/>
            <person name="Sanchez-Garcia M."/>
            <person name="Sanchez-Ramirez S."/>
            <person name="Szollosi G.J."/>
            <person name="Szarkandi J.G."/>
            <person name="Papp V."/>
            <person name="Albert L."/>
            <person name="Andreopoulos W."/>
            <person name="Angelini C."/>
            <person name="Antonin V."/>
            <person name="Barry K.W."/>
            <person name="Bougher N.L."/>
            <person name="Buchanan P."/>
            <person name="Buyck B."/>
            <person name="Bense V."/>
            <person name="Catcheside P."/>
            <person name="Chovatia M."/>
            <person name="Cooper J."/>
            <person name="Damon W."/>
            <person name="Desjardin D."/>
            <person name="Finy P."/>
            <person name="Geml J."/>
            <person name="Haridas S."/>
            <person name="Hughes K."/>
            <person name="Justo A."/>
            <person name="Karasinski D."/>
            <person name="Kautmanova I."/>
            <person name="Kiss B."/>
            <person name="Kocsube S."/>
            <person name="Kotiranta H."/>
            <person name="LaButti K.M."/>
            <person name="Lechner B.E."/>
            <person name="Liimatainen K."/>
            <person name="Lipzen A."/>
            <person name="Lukacs Z."/>
            <person name="Mihaltcheva S."/>
            <person name="Morgado L.N."/>
            <person name="Niskanen T."/>
            <person name="Noordeloos M.E."/>
            <person name="Ohm R.A."/>
            <person name="Ortiz-Santana B."/>
            <person name="Ovrebo C."/>
            <person name="Racz N."/>
            <person name="Riley R."/>
            <person name="Savchenko A."/>
            <person name="Shiryaev A."/>
            <person name="Soop K."/>
            <person name="Spirin V."/>
            <person name="Szebenyi C."/>
            <person name="Tomsovsky M."/>
            <person name="Tulloss R.E."/>
            <person name="Uehling J."/>
            <person name="Grigoriev I.V."/>
            <person name="Vagvolgyi C."/>
            <person name="Papp T."/>
            <person name="Martin F.M."/>
            <person name="Miettinen O."/>
            <person name="Hibbett D.S."/>
            <person name="Nagy L.G."/>
        </authorList>
    </citation>
    <scope>NUCLEOTIDE SEQUENCE [LARGE SCALE GENOMIC DNA]</scope>
    <source>
        <strain evidence="1 2">NL-1719</strain>
    </source>
</reference>
<keyword evidence="2" id="KW-1185">Reference proteome</keyword>
<evidence type="ECO:0000313" key="1">
    <source>
        <dbReference type="EMBL" id="TFK74359.1"/>
    </source>
</evidence>
<name>A0ACD3B9I3_9AGAR</name>
<dbReference type="Proteomes" id="UP000308600">
    <property type="component" value="Unassembled WGS sequence"/>
</dbReference>
<organism evidence="1 2">
    <name type="scientific">Pluteus cervinus</name>
    <dbReference type="NCBI Taxonomy" id="181527"/>
    <lineage>
        <taxon>Eukaryota</taxon>
        <taxon>Fungi</taxon>
        <taxon>Dikarya</taxon>
        <taxon>Basidiomycota</taxon>
        <taxon>Agaricomycotina</taxon>
        <taxon>Agaricomycetes</taxon>
        <taxon>Agaricomycetidae</taxon>
        <taxon>Agaricales</taxon>
        <taxon>Pluteineae</taxon>
        <taxon>Pluteaceae</taxon>
        <taxon>Pluteus</taxon>
    </lineage>
</organism>